<organism evidence="1 2">
    <name type="scientific">Pantoea stewartii subsp. stewartii DC283</name>
    <dbReference type="NCBI Taxonomy" id="660596"/>
    <lineage>
        <taxon>Bacteria</taxon>
        <taxon>Pseudomonadati</taxon>
        <taxon>Pseudomonadota</taxon>
        <taxon>Gammaproteobacteria</taxon>
        <taxon>Enterobacterales</taxon>
        <taxon>Erwiniaceae</taxon>
        <taxon>Pantoea</taxon>
    </lineage>
</organism>
<name>A0ABM6K972_PANSE</name>
<evidence type="ECO:0000313" key="2">
    <source>
        <dbReference type="Proteomes" id="UP000192380"/>
    </source>
</evidence>
<dbReference type="Proteomes" id="UP000192380">
    <property type="component" value="Chromosome"/>
</dbReference>
<protein>
    <submittedName>
        <fullName evidence="1">Uncharacterized protein</fullName>
    </submittedName>
</protein>
<gene>
    <name evidence="1" type="ORF">DSJ_17960</name>
</gene>
<sequence length="71" mass="7689">MAFPDSLNFLPAFLPIGAGQEAILEFAVVAIAPARTSMNLLRFSQGAILHSVINEGFPEASICHDEFQINE</sequence>
<proteinExistence type="predicted"/>
<reference evidence="1 2" key="1">
    <citation type="submission" date="2016-10" db="EMBL/GenBank/DDBJ databases">
        <title>Complete Genome Assembly of Pantoea stewartii subsp. stewartii DC283, a Corn Pathogen.</title>
        <authorList>
            <person name="Duong D.A."/>
            <person name="Stevens A.M."/>
            <person name="Jensen R.V."/>
        </authorList>
    </citation>
    <scope>NUCLEOTIDE SEQUENCE [LARGE SCALE GENOMIC DNA]</scope>
    <source>
        <strain evidence="1 2">DC283</strain>
    </source>
</reference>
<dbReference type="EMBL" id="CP017581">
    <property type="protein sequence ID" value="ARF51027.1"/>
    <property type="molecule type" value="Genomic_DNA"/>
</dbReference>
<accession>A0ABM6K972</accession>
<keyword evidence="2" id="KW-1185">Reference proteome</keyword>
<evidence type="ECO:0000313" key="1">
    <source>
        <dbReference type="EMBL" id="ARF51027.1"/>
    </source>
</evidence>